<protein>
    <submittedName>
        <fullName evidence="2">Uncharacterized protein</fullName>
    </submittedName>
</protein>
<dbReference type="AlphaFoldDB" id="A0A1H4VPY4"/>
<evidence type="ECO:0000313" key="3">
    <source>
        <dbReference type="Proteomes" id="UP000198609"/>
    </source>
</evidence>
<sequence>MAGLLRPGRALGTGRSLGAYRSLGAGQALVAGQADEPLSTTRSVPIMEPAAGEAR</sequence>
<name>A0A1H4VPY4_STRMJ</name>
<evidence type="ECO:0000256" key="1">
    <source>
        <dbReference type="SAM" id="MobiDB-lite"/>
    </source>
</evidence>
<evidence type="ECO:0000313" key="2">
    <source>
        <dbReference type="EMBL" id="SEC82364.1"/>
    </source>
</evidence>
<accession>A0A1H4VPY4</accession>
<dbReference type="EMBL" id="FNST01000002">
    <property type="protein sequence ID" value="SEC82364.1"/>
    <property type="molecule type" value="Genomic_DNA"/>
</dbReference>
<gene>
    <name evidence="2" type="ORF">SAMN04490356_5668</name>
</gene>
<proteinExistence type="predicted"/>
<reference evidence="3" key="1">
    <citation type="submission" date="2016-10" db="EMBL/GenBank/DDBJ databases">
        <authorList>
            <person name="Varghese N."/>
            <person name="Submissions S."/>
        </authorList>
    </citation>
    <scope>NUCLEOTIDE SEQUENCE [LARGE SCALE GENOMIC DNA]</scope>
    <source>
        <strain evidence="3">DSM 40318</strain>
    </source>
</reference>
<dbReference type="Proteomes" id="UP000198609">
    <property type="component" value="Unassembled WGS sequence"/>
</dbReference>
<keyword evidence="3" id="KW-1185">Reference proteome</keyword>
<organism evidence="2 3">
    <name type="scientific">Streptomyces melanosporofaciens</name>
    <dbReference type="NCBI Taxonomy" id="67327"/>
    <lineage>
        <taxon>Bacteria</taxon>
        <taxon>Bacillati</taxon>
        <taxon>Actinomycetota</taxon>
        <taxon>Actinomycetes</taxon>
        <taxon>Kitasatosporales</taxon>
        <taxon>Streptomycetaceae</taxon>
        <taxon>Streptomyces</taxon>
        <taxon>Streptomyces violaceusniger group</taxon>
    </lineage>
</organism>
<feature type="region of interest" description="Disordered" evidence="1">
    <location>
        <begin position="34"/>
        <end position="55"/>
    </location>
</feature>